<proteinExistence type="predicted"/>
<accession>A0AAD5MYX2</accession>
<dbReference type="AlphaFoldDB" id="A0AAD5MYX2"/>
<dbReference type="InterPro" id="IPR035127">
    <property type="entry name" value="SL4P"/>
</dbReference>
<gene>
    <name evidence="2" type="ORF">KIN20_014008</name>
</gene>
<feature type="compositionally biased region" description="Acidic residues" evidence="1">
    <location>
        <begin position="9"/>
        <end position="20"/>
    </location>
</feature>
<reference evidence="2" key="1">
    <citation type="submission" date="2021-06" db="EMBL/GenBank/DDBJ databases">
        <title>Parelaphostrongylus tenuis whole genome reference sequence.</title>
        <authorList>
            <person name="Garwood T.J."/>
            <person name="Larsen P.A."/>
            <person name="Fountain-Jones N.M."/>
            <person name="Garbe J.R."/>
            <person name="Macchietto M.G."/>
            <person name="Kania S.A."/>
            <person name="Gerhold R.W."/>
            <person name="Richards J.E."/>
            <person name="Wolf T.M."/>
        </authorList>
    </citation>
    <scope>NUCLEOTIDE SEQUENCE</scope>
    <source>
        <strain evidence="2">MNPRO001-30</strain>
        <tissue evidence="2">Meninges</tissue>
    </source>
</reference>
<feature type="region of interest" description="Disordered" evidence="1">
    <location>
        <begin position="120"/>
        <end position="155"/>
    </location>
</feature>
<evidence type="ECO:0000313" key="2">
    <source>
        <dbReference type="EMBL" id="KAJ1356314.1"/>
    </source>
</evidence>
<name>A0AAD5MYX2_PARTN</name>
<feature type="region of interest" description="Disordered" evidence="1">
    <location>
        <begin position="1"/>
        <end position="24"/>
    </location>
</feature>
<sequence length="271" mass="31583">MSGQPSPTPDDDMFTPEDVPESTTEPRTVCFRLFREGVSQFAIEYKDKDDLYQSFMRKLDELNIPRRKMYFVGDYEDHYEINDADTLLGLTLDNHCVKINVCPEDDFTDSCSNDSELAQESVETKRETKGQKCPRFKNSGIGRSHSGGGHSQSRDHLTCPDCSCRSQWKPSAFCKEPWCPHSHAYYGPPSHGHHIHPHEPWSHSHFHYGPLQHIHCEHPPSFGAFVPFHYNRTDQRLQHCPFFRMMSARRNHGRKRLARRLLWLLDLLFLK</sequence>
<protein>
    <submittedName>
        <fullName evidence="2">Uncharacterized protein</fullName>
    </submittedName>
</protein>
<keyword evidence="3" id="KW-1185">Reference proteome</keyword>
<dbReference type="Proteomes" id="UP001196413">
    <property type="component" value="Unassembled WGS sequence"/>
</dbReference>
<evidence type="ECO:0000313" key="3">
    <source>
        <dbReference type="Proteomes" id="UP001196413"/>
    </source>
</evidence>
<evidence type="ECO:0000256" key="1">
    <source>
        <dbReference type="SAM" id="MobiDB-lite"/>
    </source>
</evidence>
<dbReference type="Pfam" id="PF17618">
    <property type="entry name" value="SL4P"/>
    <property type="match status" value="1"/>
</dbReference>
<comment type="caution">
    <text evidence="2">The sequence shown here is derived from an EMBL/GenBank/DDBJ whole genome shotgun (WGS) entry which is preliminary data.</text>
</comment>
<dbReference type="EMBL" id="JAHQIW010002783">
    <property type="protein sequence ID" value="KAJ1356314.1"/>
    <property type="molecule type" value="Genomic_DNA"/>
</dbReference>
<organism evidence="2 3">
    <name type="scientific">Parelaphostrongylus tenuis</name>
    <name type="common">Meningeal worm</name>
    <dbReference type="NCBI Taxonomy" id="148309"/>
    <lineage>
        <taxon>Eukaryota</taxon>
        <taxon>Metazoa</taxon>
        <taxon>Ecdysozoa</taxon>
        <taxon>Nematoda</taxon>
        <taxon>Chromadorea</taxon>
        <taxon>Rhabditida</taxon>
        <taxon>Rhabditina</taxon>
        <taxon>Rhabditomorpha</taxon>
        <taxon>Strongyloidea</taxon>
        <taxon>Metastrongylidae</taxon>
        <taxon>Parelaphostrongylus</taxon>
    </lineage>
</organism>